<proteinExistence type="inferred from homology"/>
<name>A0ABV2Q1X2_9BURK</name>
<reference evidence="2 3" key="1">
    <citation type="submission" date="2024-06" db="EMBL/GenBank/DDBJ databases">
        <title>Sorghum-associated microbial communities from plants grown in Nebraska, USA.</title>
        <authorList>
            <person name="Schachtman D."/>
        </authorList>
    </citation>
    <scope>NUCLEOTIDE SEQUENCE [LARGE SCALE GENOMIC DNA]</scope>
    <source>
        <strain evidence="2 3">2709</strain>
    </source>
</reference>
<dbReference type="InterPro" id="IPR005064">
    <property type="entry name" value="BUG"/>
</dbReference>
<dbReference type="Gene3D" id="3.40.190.150">
    <property type="entry name" value="Bordetella uptake gene, domain 1"/>
    <property type="match status" value="1"/>
</dbReference>
<dbReference type="SUPFAM" id="SSF53850">
    <property type="entry name" value="Periplasmic binding protein-like II"/>
    <property type="match status" value="1"/>
</dbReference>
<dbReference type="Pfam" id="PF03401">
    <property type="entry name" value="TctC"/>
    <property type="match status" value="1"/>
</dbReference>
<sequence>MQLMASVELRHFGLSITERSFDMKVISFNVTWRRILLTATSALALGFGAIGNAHAADDWPKRIIKLIIPFPPGQTSSDVFGRAMAEKLGRALGQSVVVENRPGAGGTLGADQVSKAAPDGYTLLLAANGTITIAPSVYGSKMPFDPQKDLQPISLFALVPYMLVVPPSVPAKTAQEFIQLAKTNPGTLNFVSSGNGTTPHLCGEWFKRQAGVDIVHVPYKGGSVATADLLAGRVHLYCAGGPSTFGYLKEGTLRAIGLTSAKRSPVLPNIPTFAEQGVKGMENINSWVGIFAPAGTPAPIVKRLYTEIEKIMKTPEMRTLVEGQASEPMALTPEEFASRIRTESAHWAKIVKETGAGVN</sequence>
<comment type="similarity">
    <text evidence="1">Belongs to the UPF0065 (bug) family.</text>
</comment>
<evidence type="ECO:0000313" key="2">
    <source>
        <dbReference type="EMBL" id="MET4575030.1"/>
    </source>
</evidence>
<accession>A0ABV2Q1X2</accession>
<dbReference type="CDD" id="cd13578">
    <property type="entry name" value="PBP2_Bug27"/>
    <property type="match status" value="1"/>
</dbReference>
<organism evidence="2 3">
    <name type="scientific">Ottowia thiooxydans</name>
    <dbReference type="NCBI Taxonomy" id="219182"/>
    <lineage>
        <taxon>Bacteria</taxon>
        <taxon>Pseudomonadati</taxon>
        <taxon>Pseudomonadota</taxon>
        <taxon>Betaproteobacteria</taxon>
        <taxon>Burkholderiales</taxon>
        <taxon>Comamonadaceae</taxon>
        <taxon>Ottowia</taxon>
    </lineage>
</organism>
<comment type="caution">
    <text evidence="2">The sequence shown here is derived from an EMBL/GenBank/DDBJ whole genome shotgun (WGS) entry which is preliminary data.</text>
</comment>
<evidence type="ECO:0000256" key="1">
    <source>
        <dbReference type="ARBA" id="ARBA00006987"/>
    </source>
</evidence>
<keyword evidence="2" id="KW-0675">Receptor</keyword>
<dbReference type="Gene3D" id="3.40.190.10">
    <property type="entry name" value="Periplasmic binding protein-like II"/>
    <property type="match status" value="1"/>
</dbReference>
<dbReference type="InterPro" id="IPR042100">
    <property type="entry name" value="Bug_dom1"/>
</dbReference>
<protein>
    <submittedName>
        <fullName evidence="2">Tripartite-type tricarboxylate transporter receptor subunit TctC</fullName>
    </submittedName>
</protein>
<keyword evidence="3" id="KW-1185">Reference proteome</keyword>
<dbReference type="PIRSF" id="PIRSF017082">
    <property type="entry name" value="YflP"/>
    <property type="match status" value="1"/>
</dbReference>
<evidence type="ECO:0000313" key="3">
    <source>
        <dbReference type="Proteomes" id="UP001549320"/>
    </source>
</evidence>
<dbReference type="EMBL" id="JBEPSH010000001">
    <property type="protein sequence ID" value="MET4575030.1"/>
    <property type="molecule type" value="Genomic_DNA"/>
</dbReference>
<gene>
    <name evidence="2" type="ORF">ABIE13_000127</name>
</gene>
<dbReference type="PANTHER" id="PTHR42928:SF5">
    <property type="entry name" value="BLR1237 PROTEIN"/>
    <property type="match status" value="1"/>
</dbReference>
<dbReference type="Proteomes" id="UP001549320">
    <property type="component" value="Unassembled WGS sequence"/>
</dbReference>
<dbReference type="PANTHER" id="PTHR42928">
    <property type="entry name" value="TRICARBOXYLATE-BINDING PROTEIN"/>
    <property type="match status" value="1"/>
</dbReference>